<feature type="region of interest" description="Disordered" evidence="1">
    <location>
        <begin position="217"/>
        <end position="264"/>
    </location>
</feature>
<evidence type="ECO:0000313" key="4">
    <source>
        <dbReference type="Proteomes" id="UP001458946"/>
    </source>
</evidence>
<dbReference type="InterPro" id="IPR036465">
    <property type="entry name" value="vWFA_dom_sf"/>
</dbReference>
<accession>A0ABP9V8P3</accession>
<comment type="caution">
    <text evidence="3">The sequence shown here is derived from an EMBL/GenBank/DDBJ whole genome shotgun (WGS) entry which is preliminary data.</text>
</comment>
<evidence type="ECO:0000256" key="1">
    <source>
        <dbReference type="SAM" id="MobiDB-lite"/>
    </source>
</evidence>
<gene>
    <name evidence="3" type="ORF">Dxin01_00802</name>
</gene>
<reference evidence="3 4" key="1">
    <citation type="submission" date="2024-02" db="EMBL/GenBank/DDBJ databases">
        <title>Deinococcus xinjiangensis NBRC 107630.</title>
        <authorList>
            <person name="Ichikawa N."/>
            <person name="Katano-Makiyama Y."/>
            <person name="Hidaka K."/>
        </authorList>
    </citation>
    <scope>NUCLEOTIDE SEQUENCE [LARGE SCALE GENOMIC DNA]</scope>
    <source>
        <strain evidence="3 4">NBRC 107630</strain>
    </source>
</reference>
<evidence type="ECO:0000259" key="2">
    <source>
        <dbReference type="Pfam" id="PF13519"/>
    </source>
</evidence>
<dbReference type="EMBL" id="BAABRN010000006">
    <property type="protein sequence ID" value="GAA5501071.1"/>
    <property type="molecule type" value="Genomic_DNA"/>
</dbReference>
<name>A0ABP9V8P3_9DEIO</name>
<protein>
    <recommendedName>
        <fullName evidence="2">VWFA domain-containing protein</fullName>
    </recommendedName>
</protein>
<dbReference type="Gene3D" id="3.40.50.410">
    <property type="entry name" value="von Willebrand factor, type A domain"/>
    <property type="match status" value="1"/>
</dbReference>
<dbReference type="InterPro" id="IPR002035">
    <property type="entry name" value="VWF_A"/>
</dbReference>
<sequence>MITPRTNKPLPWPQQSAWLKFAGSLFRYYSRRSSYQLVLKNVGAAGAVDPRNRMVYLDPDLLPMTPNSVIRHQPSDEADLRALLMRSILAHEAGHVQFSGDKPSGLLGQLWNALEDERMERLMAQKYPELEAAFDFLGDVLAAQGQGEWDGHSLEGCLAMRWDHDRPTPVWKSADPAQWADIWPLVQAAWQAASSDQVIWIARCILDILKLDQDEQSDPFHGQVQATGAGESREPEPQGESTGPGGGGTGQHPAGPPQRPVEAAAEANLSPVEAAARLLAGVLQVKAAPGRRVSHETRGQLDFERYFTGQRKIFRQHQRPTQPQPLALTWVVDRSGSMDAHGRMGSAVSALRMGLRAAQLAGTPTRVLSFDDDVEEEVAWHTPFQRAEQRVQHLTPRGLTYLAPALQEAFTGLQGKPGLHLVVVISDGGLDENDLHRCAALLKTAPAPVLPVLIGEAAEPAVLARWQSVFRPVLVARDHTQLAGVIKSRLQQFRLHAGRLL</sequence>
<dbReference type="SUPFAM" id="SSF53300">
    <property type="entry name" value="vWA-like"/>
    <property type="match status" value="1"/>
</dbReference>
<dbReference type="RefSeq" id="WP_353541045.1">
    <property type="nucleotide sequence ID" value="NZ_BAABRN010000006.1"/>
</dbReference>
<dbReference type="Proteomes" id="UP001458946">
    <property type="component" value="Unassembled WGS sequence"/>
</dbReference>
<evidence type="ECO:0000313" key="3">
    <source>
        <dbReference type="EMBL" id="GAA5501071.1"/>
    </source>
</evidence>
<keyword evidence="4" id="KW-1185">Reference proteome</keyword>
<feature type="domain" description="VWFA" evidence="2">
    <location>
        <begin position="331"/>
        <end position="428"/>
    </location>
</feature>
<dbReference type="Pfam" id="PF13519">
    <property type="entry name" value="VWA_2"/>
    <property type="match status" value="1"/>
</dbReference>
<proteinExistence type="predicted"/>
<organism evidence="3 4">
    <name type="scientific">Deinococcus xinjiangensis</name>
    <dbReference type="NCBI Taxonomy" id="457454"/>
    <lineage>
        <taxon>Bacteria</taxon>
        <taxon>Thermotogati</taxon>
        <taxon>Deinococcota</taxon>
        <taxon>Deinococci</taxon>
        <taxon>Deinococcales</taxon>
        <taxon>Deinococcaceae</taxon>
        <taxon>Deinococcus</taxon>
    </lineage>
</organism>